<evidence type="ECO:0000313" key="2">
    <source>
        <dbReference type="Proteomes" id="UP000005104"/>
    </source>
</evidence>
<gene>
    <name evidence="1" type="ORF">DesyoDRAFT_3438</name>
</gene>
<accession>H5XW07</accession>
<dbReference type="STRING" id="768710.DesyoDRAFT_3438"/>
<dbReference type="Proteomes" id="UP000005104">
    <property type="component" value="Chromosome"/>
</dbReference>
<dbReference type="HOGENOM" id="CLU_142133_2_0_9"/>
<dbReference type="InterPro" id="IPR012851">
    <property type="entry name" value="Spore_coat_CotF-like"/>
</dbReference>
<protein>
    <submittedName>
        <fullName evidence="1">Coat F domain-containing protein</fullName>
    </submittedName>
</protein>
<dbReference type="eggNOG" id="COG5577">
    <property type="taxonomic scope" value="Bacteria"/>
</dbReference>
<keyword evidence="2" id="KW-1185">Reference proteome</keyword>
<reference evidence="1 2" key="1">
    <citation type="submission" date="2011-11" db="EMBL/GenBank/DDBJ databases">
        <title>The Noncontiguous Finished genome of Desulfosporosinus youngiae DSM 17734.</title>
        <authorList>
            <consortium name="US DOE Joint Genome Institute (JGI-PGF)"/>
            <person name="Lucas S."/>
            <person name="Han J."/>
            <person name="Lapidus A."/>
            <person name="Cheng J.-F."/>
            <person name="Goodwin L."/>
            <person name="Pitluck S."/>
            <person name="Peters L."/>
            <person name="Ovchinnikova G."/>
            <person name="Lu M."/>
            <person name="Land M.L."/>
            <person name="Hauser L."/>
            <person name="Pester M."/>
            <person name="Spring S."/>
            <person name="Ollivier B."/>
            <person name="Rattei T."/>
            <person name="Klenk H.-P."/>
            <person name="Wagner M."/>
            <person name="Loy A."/>
            <person name="Woyke T.J."/>
        </authorList>
    </citation>
    <scope>NUCLEOTIDE SEQUENCE [LARGE SCALE GENOMIC DNA]</scope>
    <source>
        <strain evidence="1 2">DSM 17734</strain>
    </source>
</reference>
<dbReference type="OrthoDB" id="1683800at2"/>
<dbReference type="AlphaFoldDB" id="H5XW07"/>
<evidence type="ECO:0000313" key="1">
    <source>
        <dbReference type="EMBL" id="EHQ90459.1"/>
    </source>
</evidence>
<dbReference type="RefSeq" id="WP_007784870.1">
    <property type="nucleotide sequence ID" value="NZ_CM001441.1"/>
</dbReference>
<dbReference type="EMBL" id="CM001441">
    <property type="protein sequence ID" value="EHQ90459.1"/>
    <property type="molecule type" value="Genomic_DNA"/>
</dbReference>
<sequence length="83" mass="9372">MIQEKIMVNDVLSSVKSNLTCYANTITECANPTLRSAIQQIRNNDEASQYKLFQMAQAKGYYKPALMAKDEEVQQTKSQLTGH</sequence>
<dbReference type="Pfam" id="PF07875">
    <property type="entry name" value="Coat_F"/>
    <property type="match status" value="1"/>
</dbReference>
<organism evidence="1 2">
    <name type="scientific">Desulfosporosinus youngiae DSM 17734</name>
    <dbReference type="NCBI Taxonomy" id="768710"/>
    <lineage>
        <taxon>Bacteria</taxon>
        <taxon>Bacillati</taxon>
        <taxon>Bacillota</taxon>
        <taxon>Clostridia</taxon>
        <taxon>Eubacteriales</taxon>
        <taxon>Desulfitobacteriaceae</taxon>
        <taxon>Desulfosporosinus</taxon>
    </lineage>
</organism>
<name>H5XW07_9FIRM</name>
<proteinExistence type="predicted"/>